<dbReference type="InterPro" id="IPR001810">
    <property type="entry name" value="F-box_dom"/>
</dbReference>
<evidence type="ECO:0000313" key="3">
    <source>
        <dbReference type="Proteomes" id="UP000636479"/>
    </source>
</evidence>
<dbReference type="SUPFAM" id="SSF52047">
    <property type="entry name" value="RNI-like"/>
    <property type="match status" value="1"/>
</dbReference>
<dbReference type="Proteomes" id="UP000636479">
    <property type="component" value="Unassembled WGS sequence"/>
</dbReference>
<evidence type="ECO:0000259" key="1">
    <source>
        <dbReference type="PROSITE" id="PS50181"/>
    </source>
</evidence>
<dbReference type="Pfam" id="PF12937">
    <property type="entry name" value="F-box-like"/>
    <property type="match status" value="1"/>
</dbReference>
<reference evidence="2" key="1">
    <citation type="submission" date="2020-05" db="EMBL/GenBank/DDBJ databases">
        <title>Mycena genomes resolve the evolution of fungal bioluminescence.</title>
        <authorList>
            <person name="Tsai I.J."/>
        </authorList>
    </citation>
    <scope>NUCLEOTIDE SEQUENCE</scope>
    <source>
        <strain evidence="2">171206Taipei</strain>
    </source>
</reference>
<dbReference type="CDD" id="cd09917">
    <property type="entry name" value="F-box_SF"/>
    <property type="match status" value="1"/>
</dbReference>
<dbReference type="InterPro" id="IPR032675">
    <property type="entry name" value="LRR_dom_sf"/>
</dbReference>
<dbReference type="OrthoDB" id="3118363at2759"/>
<dbReference type="Gene3D" id="3.80.10.10">
    <property type="entry name" value="Ribonuclease Inhibitor"/>
    <property type="match status" value="1"/>
</dbReference>
<organism evidence="2 3">
    <name type="scientific">Mycena indigotica</name>
    <dbReference type="NCBI Taxonomy" id="2126181"/>
    <lineage>
        <taxon>Eukaryota</taxon>
        <taxon>Fungi</taxon>
        <taxon>Dikarya</taxon>
        <taxon>Basidiomycota</taxon>
        <taxon>Agaricomycotina</taxon>
        <taxon>Agaricomycetes</taxon>
        <taxon>Agaricomycetidae</taxon>
        <taxon>Agaricales</taxon>
        <taxon>Marasmiineae</taxon>
        <taxon>Mycenaceae</taxon>
        <taxon>Mycena</taxon>
    </lineage>
</organism>
<protein>
    <submittedName>
        <fullName evidence="2">F-box domain-containing protein</fullName>
    </submittedName>
</protein>
<dbReference type="GeneID" id="59342402"/>
<evidence type="ECO:0000313" key="2">
    <source>
        <dbReference type="EMBL" id="KAF7309321.1"/>
    </source>
</evidence>
<comment type="caution">
    <text evidence="2">The sequence shown here is derived from an EMBL/GenBank/DDBJ whole genome shotgun (WGS) entry which is preliminary data.</text>
</comment>
<dbReference type="InterPro" id="IPR036047">
    <property type="entry name" value="F-box-like_dom_sf"/>
</dbReference>
<dbReference type="AlphaFoldDB" id="A0A8H6T1I2"/>
<dbReference type="PROSITE" id="PS50181">
    <property type="entry name" value="FBOX"/>
    <property type="match status" value="1"/>
</dbReference>
<feature type="domain" description="F-box" evidence="1">
    <location>
        <begin position="11"/>
        <end position="61"/>
    </location>
</feature>
<gene>
    <name evidence="2" type="ORF">MIND_00302400</name>
</gene>
<dbReference type="EMBL" id="JACAZF010000003">
    <property type="protein sequence ID" value="KAF7309321.1"/>
    <property type="molecule type" value="Genomic_DNA"/>
</dbReference>
<accession>A0A8H6T1I2</accession>
<keyword evidence="3" id="KW-1185">Reference proteome</keyword>
<sequence>MARGLPTAKTRKPLPVLPNELLMLVFRMADRATLNAVALVSRAFHELSMEAHVTALAWKSQALAESNIVFWRRHNHAVKLTHVKRLALCFGRRRDIPEHTTAAICNFIPSFTHLQSLFMVSTALPDDFFFVLARLERLTALTLSSCAIPEISNTPHILPAVTSLRLSYPVDKLTGRHEYVQYFFSFFPRLSTLATDSLQDDEISLTQAQAAQLVFLNLGSGYSTGSASNTIETWYESLQRFDFPVLRRISVISPSLYHHYTTNYVPLAEPSKPFPALEDIFGPLVFVEKFAAAAPKLSRVAVQNALTKSVIALRFVESLAAHPLRRLAIILTTWDPDVFARIAELHSGLERLEVLYYQGTPSEKFMREVGTIHLPKFSTSGLKVLHLYALPTAPSDCEAYFSSQRWHPVEVQDRPRLTFAKLRRFVEAWGGAAPTLKRVRLGREPWKTWVRDDNFDWEQRRGEQVSTRGWGSVRQMDRYLANTAMFAHGY</sequence>
<proteinExistence type="predicted"/>
<dbReference type="RefSeq" id="XP_037222771.1">
    <property type="nucleotide sequence ID" value="XM_037359886.1"/>
</dbReference>
<name>A0A8H6T1I2_9AGAR</name>
<dbReference type="SUPFAM" id="SSF81383">
    <property type="entry name" value="F-box domain"/>
    <property type="match status" value="1"/>
</dbReference>